<name>A0A7S4P6W1_GUITH</name>
<sequence length="827" mass="90559">MAARTVAAASILVKSQNFAEVLSLLSEQQPIFECDSLDLDAQVLEIVKDVSEQVKKSEGSAKVLAVVLLEKLVSCCSAQQVKKYQSSVVGVLLSFVRDLQQTSLCAVSIRSLHAMHGKLWELKGGEGGTSEGVQLFGRLIPDMMKTLIAMATNSTELSKGHKDVLLACLDVLEDNLQEHPAMLRPHFSHVQTATASLLACPDSLVRSRSAEIFALSAKAFPRDKTCSRSPIHQNIALLLRGIEYLLWEFDGLRANGSSGPREENLSSLEVLTPLFQRHGRRSRQEERFKLSLAMANLFHGLTAAMSSCFLGRLQLDPDCGIPALRIITAVERVFMLEEEKMAEQGSFAHESLLSPDVASLVVSKIQSHALELLMSLVKRLRRHGLCFMTIISSCLLSAMSKTSMLQRRNLRMTLTLLDAATCCLTEWGVSCEKIFCREVLLIAADVVEAASSSISGMTSSVQANVQRAHKRRRTAKMEGKSSSQTMMEQTDVAVAPELLSASFHLIESAVMVCGSVLDGSVRREVSSKVIAYLLLSYNQTAFLADTARQQGEVRLAALKVAWAILLAPVNVPPASGLVMRVFRFATQDPCVEVRSFSSLAIQALPSLMHPRAPTIFLPSLQAPIIESQPPSHPQRQEETSRTPLLPSSSHDAMEITSDVQGATQRPKEAPVAASSQAHRPAALAAADAVNLKQQESMDAEESKRKEVEAAKRRQAAEAARKEEEEAARRREAEEAAKRREAEAVRRREAEEKARKEEAAETAKRREQTASTTVGKEADVREGATTRAGEEEVEMRTADKLMPLKEDKDGEDSDDPQLVMCSPDSDGD</sequence>
<protein>
    <recommendedName>
        <fullName evidence="3">Pre-rRNA-processing protein RIX1 N-terminal domain-containing protein</fullName>
    </recommendedName>
</protein>
<dbReference type="GO" id="GO:0005634">
    <property type="term" value="C:nucleus"/>
    <property type="evidence" value="ECO:0007669"/>
    <property type="project" value="TreeGrafter"/>
</dbReference>
<dbReference type="Gene3D" id="1.25.10.10">
    <property type="entry name" value="Leucine-rich Repeat Variant"/>
    <property type="match status" value="1"/>
</dbReference>
<feature type="compositionally biased region" description="Basic and acidic residues" evidence="1">
    <location>
        <begin position="775"/>
        <end position="807"/>
    </location>
</feature>
<dbReference type="PANTHER" id="PTHR34105">
    <property type="entry name" value="PROLINE-, GLUTAMIC ACID- AND LEUCINE-RICH PROTEIN 1"/>
    <property type="match status" value="1"/>
</dbReference>
<evidence type="ECO:0000256" key="1">
    <source>
        <dbReference type="SAM" id="MobiDB-lite"/>
    </source>
</evidence>
<dbReference type="InterPro" id="IPR016024">
    <property type="entry name" value="ARM-type_fold"/>
</dbReference>
<gene>
    <name evidence="2" type="ORF">GTHE00462_LOCUS29836</name>
</gene>
<feature type="region of interest" description="Disordered" evidence="1">
    <location>
        <begin position="625"/>
        <end position="827"/>
    </location>
</feature>
<dbReference type="GO" id="GO:0006364">
    <property type="term" value="P:rRNA processing"/>
    <property type="evidence" value="ECO:0007669"/>
    <property type="project" value="TreeGrafter"/>
</dbReference>
<feature type="compositionally biased region" description="Low complexity" evidence="1">
    <location>
        <begin position="672"/>
        <end position="688"/>
    </location>
</feature>
<dbReference type="SUPFAM" id="SSF48371">
    <property type="entry name" value="ARM repeat"/>
    <property type="match status" value="1"/>
</dbReference>
<accession>A0A7S4P6W1</accession>
<feature type="compositionally biased region" description="Polar residues" evidence="1">
    <location>
        <begin position="641"/>
        <end position="650"/>
    </location>
</feature>
<organism evidence="2">
    <name type="scientific">Guillardia theta</name>
    <name type="common">Cryptophyte</name>
    <name type="synonym">Cryptomonas phi</name>
    <dbReference type="NCBI Taxonomy" id="55529"/>
    <lineage>
        <taxon>Eukaryota</taxon>
        <taxon>Cryptophyceae</taxon>
        <taxon>Pyrenomonadales</taxon>
        <taxon>Geminigeraceae</taxon>
        <taxon>Guillardia</taxon>
    </lineage>
</organism>
<reference evidence="2" key="1">
    <citation type="submission" date="2021-01" db="EMBL/GenBank/DDBJ databases">
        <authorList>
            <person name="Corre E."/>
            <person name="Pelletier E."/>
            <person name="Niang G."/>
            <person name="Scheremetjew M."/>
            <person name="Finn R."/>
            <person name="Kale V."/>
            <person name="Holt S."/>
            <person name="Cochrane G."/>
            <person name="Meng A."/>
            <person name="Brown T."/>
            <person name="Cohen L."/>
        </authorList>
    </citation>
    <scope>NUCLEOTIDE SEQUENCE</scope>
    <source>
        <strain evidence="2">CCMP 2712</strain>
    </source>
</reference>
<evidence type="ECO:0000313" key="2">
    <source>
        <dbReference type="EMBL" id="CAE2325305.1"/>
    </source>
</evidence>
<dbReference type="AlphaFoldDB" id="A0A7S4P6W1"/>
<evidence type="ECO:0008006" key="3">
    <source>
        <dbReference type="Google" id="ProtNLM"/>
    </source>
</evidence>
<dbReference type="PANTHER" id="PTHR34105:SF1">
    <property type="entry name" value="PROLINE-, GLUTAMIC ACID- AND LEUCINE-RICH PROTEIN 1"/>
    <property type="match status" value="1"/>
</dbReference>
<dbReference type="InterPro" id="IPR011989">
    <property type="entry name" value="ARM-like"/>
</dbReference>
<dbReference type="EMBL" id="HBKN01038065">
    <property type="protein sequence ID" value="CAE2325305.1"/>
    <property type="molecule type" value="Transcribed_RNA"/>
</dbReference>
<feature type="compositionally biased region" description="Basic and acidic residues" evidence="1">
    <location>
        <begin position="700"/>
        <end position="767"/>
    </location>
</feature>
<proteinExistence type="predicted"/>